<feature type="transmembrane region" description="Helical" evidence="1">
    <location>
        <begin position="65"/>
        <end position="85"/>
    </location>
</feature>
<dbReference type="EMBL" id="CP009618">
    <property type="protein sequence ID" value="AIW21565.1"/>
    <property type="molecule type" value="Genomic_DNA"/>
</dbReference>
<dbReference type="RefSeq" id="WP_043010505.1">
    <property type="nucleotide sequence ID" value="NZ_CP009618.1"/>
</dbReference>
<dbReference type="KEGG" id="vcy:IX92_21465"/>
<dbReference type="Proteomes" id="UP000030081">
    <property type="component" value="Chromosome 2"/>
</dbReference>
<protein>
    <submittedName>
        <fullName evidence="2">Uncharacterized protein</fullName>
    </submittedName>
</protein>
<accession>A0AAN0SG02</accession>
<keyword evidence="1" id="KW-1133">Transmembrane helix</keyword>
<reference evidence="2 3" key="1">
    <citation type="submission" date="2014-10" db="EMBL/GenBank/DDBJ databases">
        <title>The Complete Genome Sequence for the Shellfish Pathogen Vibrio coralliilyticus RE98 Isolated from a Shellfish Hatchery.</title>
        <authorList>
            <person name="Richards G.P."/>
            <person name="Bono J.L."/>
            <person name="Watson M.A."/>
            <person name="Needleman D.S."/>
        </authorList>
    </citation>
    <scope>NUCLEOTIDE SEQUENCE [LARGE SCALE GENOMIC DNA]</scope>
    <source>
        <strain evidence="2 3">RE98</strain>
    </source>
</reference>
<organism evidence="2 3">
    <name type="scientific">Vibrio coralliilyticus</name>
    <dbReference type="NCBI Taxonomy" id="190893"/>
    <lineage>
        <taxon>Bacteria</taxon>
        <taxon>Pseudomonadati</taxon>
        <taxon>Pseudomonadota</taxon>
        <taxon>Gammaproteobacteria</taxon>
        <taxon>Vibrionales</taxon>
        <taxon>Vibrionaceae</taxon>
        <taxon>Vibrio</taxon>
    </lineage>
</organism>
<gene>
    <name evidence="2" type="ORF">IX92_21465</name>
</gene>
<evidence type="ECO:0000256" key="1">
    <source>
        <dbReference type="SAM" id="Phobius"/>
    </source>
</evidence>
<sequence length="86" mass="9639">MISSLAASVFIIGLGIKIRISRLQIGIWLLFTLILEQFVTNMALHVLVSMFIASPFLIKMENKALARQIYVLCVLVPSLTLIPRII</sequence>
<keyword evidence="1" id="KW-0812">Transmembrane</keyword>
<evidence type="ECO:0000313" key="3">
    <source>
        <dbReference type="Proteomes" id="UP000030081"/>
    </source>
</evidence>
<proteinExistence type="predicted"/>
<evidence type="ECO:0000313" key="2">
    <source>
        <dbReference type="EMBL" id="AIW21565.1"/>
    </source>
</evidence>
<dbReference type="AlphaFoldDB" id="A0AAN0SG02"/>
<feature type="transmembrane region" description="Helical" evidence="1">
    <location>
        <begin position="25"/>
        <end position="53"/>
    </location>
</feature>
<name>A0AAN0SG02_9VIBR</name>
<keyword evidence="1" id="KW-0472">Membrane</keyword>
<keyword evidence="3" id="KW-1185">Reference proteome</keyword>